<organism evidence="6 7">
    <name type="scientific">Apophysomyces ossiformis</name>
    <dbReference type="NCBI Taxonomy" id="679940"/>
    <lineage>
        <taxon>Eukaryota</taxon>
        <taxon>Fungi</taxon>
        <taxon>Fungi incertae sedis</taxon>
        <taxon>Mucoromycota</taxon>
        <taxon>Mucoromycotina</taxon>
        <taxon>Mucoromycetes</taxon>
        <taxon>Mucorales</taxon>
        <taxon>Mucorineae</taxon>
        <taxon>Mucoraceae</taxon>
        <taxon>Apophysomyces</taxon>
    </lineage>
</organism>
<dbReference type="OrthoDB" id="196103at2759"/>
<dbReference type="PANTHER" id="PTHR23294">
    <property type="entry name" value="ET TRANSLATION PRODUCT-RELATED"/>
    <property type="match status" value="1"/>
</dbReference>
<dbReference type="PANTHER" id="PTHR23294:SF59">
    <property type="entry name" value="UNC93-LIKE PROTEIN C922.05C"/>
    <property type="match status" value="1"/>
</dbReference>
<dbReference type="EMBL" id="JABAYA010000024">
    <property type="protein sequence ID" value="KAF7729528.1"/>
    <property type="molecule type" value="Genomic_DNA"/>
</dbReference>
<keyword evidence="2 5" id="KW-0812">Transmembrane</keyword>
<dbReference type="AlphaFoldDB" id="A0A8H7BZR9"/>
<evidence type="ECO:0000256" key="1">
    <source>
        <dbReference type="ARBA" id="ARBA00004141"/>
    </source>
</evidence>
<dbReference type="InterPro" id="IPR051617">
    <property type="entry name" value="UNC-93-like_regulator"/>
</dbReference>
<dbReference type="SUPFAM" id="SSF103473">
    <property type="entry name" value="MFS general substrate transporter"/>
    <property type="match status" value="1"/>
</dbReference>
<dbReference type="Proteomes" id="UP000605846">
    <property type="component" value="Unassembled WGS sequence"/>
</dbReference>
<evidence type="ECO:0000313" key="7">
    <source>
        <dbReference type="Proteomes" id="UP000605846"/>
    </source>
</evidence>
<feature type="transmembrane region" description="Helical" evidence="5">
    <location>
        <begin position="108"/>
        <end position="127"/>
    </location>
</feature>
<gene>
    <name evidence="6" type="ORF">EC973_004202</name>
</gene>
<protein>
    <recommendedName>
        <fullName evidence="8">MFS general substrate transporter</fullName>
    </recommendedName>
</protein>
<dbReference type="InterPro" id="IPR010291">
    <property type="entry name" value="Ion_channel_UNC-93"/>
</dbReference>
<proteinExistence type="predicted"/>
<evidence type="ECO:0000313" key="6">
    <source>
        <dbReference type="EMBL" id="KAF7729528.1"/>
    </source>
</evidence>
<keyword evidence="4 5" id="KW-0472">Membrane</keyword>
<name>A0A8H7BZR9_9FUNG</name>
<feature type="transmembrane region" description="Helical" evidence="5">
    <location>
        <begin position="48"/>
        <end position="64"/>
    </location>
</feature>
<reference evidence="6" key="1">
    <citation type="submission" date="2020-01" db="EMBL/GenBank/DDBJ databases">
        <title>Genome Sequencing of Three Apophysomyces-Like Fungal Strains Confirms a Novel Fungal Genus in the Mucoromycota with divergent Burkholderia-like Endosymbiotic Bacteria.</title>
        <authorList>
            <person name="Stajich J.E."/>
            <person name="Macias A.M."/>
            <person name="Carter-House D."/>
            <person name="Lovett B."/>
            <person name="Kasson L.R."/>
            <person name="Berry K."/>
            <person name="Grigoriev I."/>
            <person name="Chang Y."/>
            <person name="Spatafora J."/>
            <person name="Kasson M.T."/>
        </authorList>
    </citation>
    <scope>NUCLEOTIDE SEQUENCE</scope>
    <source>
        <strain evidence="6">NRRL A-21654</strain>
    </source>
</reference>
<comment type="caution">
    <text evidence="6">The sequence shown here is derived from an EMBL/GenBank/DDBJ whole genome shotgun (WGS) entry which is preliminary data.</text>
</comment>
<accession>A0A8H7BZR9</accession>
<keyword evidence="3 5" id="KW-1133">Transmembrane helix</keyword>
<evidence type="ECO:0000256" key="5">
    <source>
        <dbReference type="SAM" id="Phobius"/>
    </source>
</evidence>
<feature type="transmembrane region" description="Helical" evidence="5">
    <location>
        <begin position="194"/>
        <end position="213"/>
    </location>
</feature>
<dbReference type="Pfam" id="PF05978">
    <property type="entry name" value="UNC-93"/>
    <property type="match status" value="1"/>
</dbReference>
<evidence type="ECO:0008006" key="8">
    <source>
        <dbReference type="Google" id="ProtNLM"/>
    </source>
</evidence>
<feature type="transmembrane region" description="Helical" evidence="5">
    <location>
        <begin position="70"/>
        <end position="88"/>
    </location>
</feature>
<feature type="transmembrane region" description="Helical" evidence="5">
    <location>
        <begin position="307"/>
        <end position="332"/>
    </location>
</feature>
<feature type="transmembrane region" description="Helical" evidence="5">
    <location>
        <begin position="262"/>
        <end position="287"/>
    </location>
</feature>
<dbReference type="GO" id="GO:0016020">
    <property type="term" value="C:membrane"/>
    <property type="evidence" value="ECO:0007669"/>
    <property type="project" value="UniProtKB-SubCell"/>
</dbReference>
<dbReference type="Gene3D" id="1.20.1250.20">
    <property type="entry name" value="MFS general substrate transporter like domains"/>
    <property type="match status" value="2"/>
</dbReference>
<feature type="transmembrane region" description="Helical" evidence="5">
    <location>
        <begin position="233"/>
        <end position="250"/>
    </location>
</feature>
<sequence>MFNALNGIGGGGQRDTFVVNNANTALAITFTICSLIGAPIYNIFGIRVIIPAALTYVLYVGSYLANNTPFTIICGAILGIGAGCLWTAEAGIMMSYPSETEKGRAFSIFWIVFNLGAMMGAAIPLGNEWYATTRQVQPTTYYAFMIVMFFGAILALALLPANKVIRHDGSVVSLHKFSNWRREMIAIFKLFRNWRMLILIPLFAGSNWFYVYQFQVYNGPNYITMHGRTINNFVYWWCQILGAAFFGWLMDWERLGRRKSRAYIGNTIVLVTLSSLWIACIFIQRRFTREMVMNPQFKEIDIDHPEYPGMCVLYALFGFADSIYQGFIYWLIGTMTNDTERAARFGGFYKTIQNAANAIASQVDATGTPYMTELAITFAINAIGLLLAYVVCWTVPDVTIEEVELADGAVEQMVGGQIHNMDETSLSHLSPYDDRKANIY</sequence>
<comment type="subcellular location">
    <subcellularLocation>
        <location evidence="1">Membrane</location>
        <topology evidence="1">Multi-pass membrane protein</topology>
    </subcellularLocation>
</comment>
<keyword evidence="7" id="KW-1185">Reference proteome</keyword>
<evidence type="ECO:0000256" key="4">
    <source>
        <dbReference type="ARBA" id="ARBA00023136"/>
    </source>
</evidence>
<feature type="transmembrane region" description="Helical" evidence="5">
    <location>
        <begin position="139"/>
        <end position="159"/>
    </location>
</feature>
<evidence type="ECO:0000256" key="3">
    <source>
        <dbReference type="ARBA" id="ARBA00022989"/>
    </source>
</evidence>
<evidence type="ECO:0000256" key="2">
    <source>
        <dbReference type="ARBA" id="ARBA00022692"/>
    </source>
</evidence>
<feature type="transmembrane region" description="Helical" evidence="5">
    <location>
        <begin position="22"/>
        <end position="41"/>
    </location>
</feature>
<dbReference type="InterPro" id="IPR036259">
    <property type="entry name" value="MFS_trans_sf"/>
</dbReference>